<keyword evidence="2" id="KW-1185">Reference proteome</keyword>
<evidence type="ECO:0000313" key="1">
    <source>
        <dbReference type="EMBL" id="USG65209.1"/>
    </source>
</evidence>
<proteinExistence type="predicted"/>
<reference evidence="1" key="1">
    <citation type="submission" date="2022-06" db="EMBL/GenBank/DDBJ databases">
        <title>Genome sequencing of Brevibacillus sp. BB3-R1.</title>
        <authorList>
            <person name="Heo J."/>
            <person name="Lee D."/>
            <person name="Won M."/>
            <person name="Han B.-H."/>
            <person name="Hong S.-B."/>
            <person name="Kwon S.-W."/>
        </authorList>
    </citation>
    <scope>NUCLEOTIDE SEQUENCE</scope>
    <source>
        <strain evidence="1">BB3-R1</strain>
    </source>
</reference>
<organism evidence="1 2">
    <name type="scientific">Brevibacillus ruminantium</name>
    <dbReference type="NCBI Taxonomy" id="2950604"/>
    <lineage>
        <taxon>Bacteria</taxon>
        <taxon>Bacillati</taxon>
        <taxon>Bacillota</taxon>
        <taxon>Bacilli</taxon>
        <taxon>Bacillales</taxon>
        <taxon>Paenibacillaceae</taxon>
        <taxon>Brevibacillus</taxon>
    </lineage>
</organism>
<sequence length="76" mass="8599">MSINRYPRYVSAADELKGALVTYVHEVKMTAPELAPQAEKLMRTVLEQDVEIFNFLRSRRASCPTVIGGDDENEQV</sequence>
<gene>
    <name evidence="1" type="ORF">NDK47_24305</name>
</gene>
<dbReference type="Proteomes" id="UP001056500">
    <property type="component" value="Chromosome"/>
</dbReference>
<accession>A0ABY4WIN3</accession>
<name>A0ABY4WIN3_9BACL</name>
<evidence type="ECO:0000313" key="2">
    <source>
        <dbReference type="Proteomes" id="UP001056500"/>
    </source>
</evidence>
<dbReference type="RefSeq" id="WP_251872304.1">
    <property type="nucleotide sequence ID" value="NZ_CP098755.1"/>
</dbReference>
<protein>
    <submittedName>
        <fullName evidence="1">Uncharacterized protein</fullName>
    </submittedName>
</protein>
<dbReference type="EMBL" id="CP098755">
    <property type="protein sequence ID" value="USG65209.1"/>
    <property type="molecule type" value="Genomic_DNA"/>
</dbReference>